<dbReference type="PANTHER" id="PTHR43451:SF1">
    <property type="entry name" value="ACETYLTRANSFERASE"/>
    <property type="match status" value="1"/>
</dbReference>
<evidence type="ECO:0000259" key="1">
    <source>
        <dbReference type="PROSITE" id="PS51186"/>
    </source>
</evidence>
<evidence type="ECO:0000313" key="2">
    <source>
        <dbReference type="EMBL" id="NMQ18375.1"/>
    </source>
</evidence>
<dbReference type="PANTHER" id="PTHR43451">
    <property type="entry name" value="ACETYLTRANSFERASE (GNAT) FAMILY PROTEIN"/>
    <property type="match status" value="1"/>
</dbReference>
<sequence length="158" mass="17795">MKLRPYKSSDLESVANLFTASVHGLAIGHYDATQRAAWAPQPPDLSEWNERLNGLHTVVAEDNDNELAGFLSYAMNGYIGLLYVSPRYPRRGVASLLYREIESALLLAGVEVLFTEASVMARPFFHRQGFLIAEEQIVSRRGMTFKRYAMRKSIKAGR</sequence>
<dbReference type="Gene3D" id="3.40.630.30">
    <property type="match status" value="1"/>
</dbReference>
<proteinExistence type="predicted"/>
<dbReference type="Proteomes" id="UP000760480">
    <property type="component" value="Unassembled WGS sequence"/>
</dbReference>
<dbReference type="InterPro" id="IPR000182">
    <property type="entry name" value="GNAT_dom"/>
</dbReference>
<dbReference type="SUPFAM" id="SSF55729">
    <property type="entry name" value="Acyl-CoA N-acyltransferases (Nat)"/>
    <property type="match status" value="1"/>
</dbReference>
<dbReference type="InterPro" id="IPR052564">
    <property type="entry name" value="N-acetyltrans/Recomb-assoc"/>
</dbReference>
<comment type="caution">
    <text evidence="2">The sequence shown here is derived from an EMBL/GenBank/DDBJ whole genome shotgun (WGS) entry which is preliminary data.</text>
</comment>
<dbReference type="PROSITE" id="PS51186">
    <property type="entry name" value="GNAT"/>
    <property type="match status" value="1"/>
</dbReference>
<dbReference type="InterPro" id="IPR016181">
    <property type="entry name" value="Acyl_CoA_acyltransferase"/>
</dbReference>
<dbReference type="Pfam" id="PF13673">
    <property type="entry name" value="Acetyltransf_10"/>
    <property type="match status" value="1"/>
</dbReference>
<accession>A0ABX1TKE5</accession>
<dbReference type="CDD" id="cd04301">
    <property type="entry name" value="NAT_SF"/>
    <property type="match status" value="1"/>
</dbReference>
<keyword evidence="3" id="KW-1185">Reference proteome</keyword>
<organism evidence="2 3">
    <name type="scientific">Candidatus Competibacter phosphatis</name>
    <dbReference type="NCBI Taxonomy" id="221280"/>
    <lineage>
        <taxon>Bacteria</taxon>
        <taxon>Pseudomonadati</taxon>
        <taxon>Pseudomonadota</taxon>
        <taxon>Gammaproteobacteria</taxon>
        <taxon>Candidatus Competibacteraceae</taxon>
        <taxon>Candidatus Competibacter</taxon>
    </lineage>
</organism>
<protein>
    <submittedName>
        <fullName evidence="2">GNAT family N-acetyltransferase</fullName>
    </submittedName>
</protein>
<dbReference type="EMBL" id="SPMZ01000011">
    <property type="protein sequence ID" value="NMQ18375.1"/>
    <property type="molecule type" value="Genomic_DNA"/>
</dbReference>
<feature type="domain" description="N-acetyltransferase" evidence="1">
    <location>
        <begin position="1"/>
        <end position="155"/>
    </location>
</feature>
<evidence type="ECO:0000313" key="3">
    <source>
        <dbReference type="Proteomes" id="UP000760480"/>
    </source>
</evidence>
<gene>
    <name evidence="2" type="ORF">E4P82_03665</name>
</gene>
<reference evidence="2 3" key="1">
    <citation type="submission" date="2019-03" db="EMBL/GenBank/DDBJ databases">
        <title>Metabolic reconstructions from genomes of highly enriched 'Candidatus Accumulibacter' and 'Candidatus Competibacter' bioreactor populations.</title>
        <authorList>
            <person name="Annavajhala M.K."/>
            <person name="Welles L."/>
            <person name="Abbas B."/>
            <person name="Sorokin D."/>
            <person name="Park H."/>
            <person name="Van Loosdrecht M."/>
            <person name="Chandran K."/>
        </authorList>
    </citation>
    <scope>NUCLEOTIDE SEQUENCE [LARGE SCALE GENOMIC DNA]</scope>
    <source>
        <strain evidence="2 3">SBR_G</strain>
    </source>
</reference>
<dbReference type="RefSeq" id="WP_169247629.1">
    <property type="nucleotide sequence ID" value="NZ_SPMZ01000011.1"/>
</dbReference>
<name>A0ABX1TKE5_9GAMM</name>